<organism evidence="2 3">
    <name type="scientific">Ramularia collo-cygni</name>
    <dbReference type="NCBI Taxonomy" id="112498"/>
    <lineage>
        <taxon>Eukaryota</taxon>
        <taxon>Fungi</taxon>
        <taxon>Dikarya</taxon>
        <taxon>Ascomycota</taxon>
        <taxon>Pezizomycotina</taxon>
        <taxon>Dothideomycetes</taxon>
        <taxon>Dothideomycetidae</taxon>
        <taxon>Mycosphaerellales</taxon>
        <taxon>Mycosphaerellaceae</taxon>
        <taxon>Ramularia</taxon>
    </lineage>
</organism>
<protein>
    <submittedName>
        <fullName evidence="2">Uncharacterized protein</fullName>
    </submittedName>
</protein>
<reference evidence="2 3" key="1">
    <citation type="submission" date="2016-03" db="EMBL/GenBank/DDBJ databases">
        <authorList>
            <person name="Ploux O."/>
        </authorList>
    </citation>
    <scope>NUCLEOTIDE SEQUENCE [LARGE SCALE GENOMIC DNA]</scope>
    <source>
        <strain evidence="2 3">URUG2</strain>
    </source>
</reference>
<dbReference type="OrthoDB" id="3648210at2759"/>
<name>A0A2D3V056_9PEZI</name>
<evidence type="ECO:0000256" key="1">
    <source>
        <dbReference type="SAM" id="MobiDB-lite"/>
    </source>
</evidence>
<dbReference type="EMBL" id="FJUY01000014">
    <property type="protein sequence ID" value="CZT22746.1"/>
    <property type="molecule type" value="Genomic_DNA"/>
</dbReference>
<accession>A0A2D3V056</accession>
<keyword evidence="3" id="KW-1185">Reference proteome</keyword>
<gene>
    <name evidence="2" type="ORF">RCC_08451</name>
</gene>
<feature type="region of interest" description="Disordered" evidence="1">
    <location>
        <begin position="27"/>
        <end position="139"/>
    </location>
</feature>
<feature type="compositionally biased region" description="Basic residues" evidence="1">
    <location>
        <begin position="79"/>
        <end position="89"/>
    </location>
</feature>
<proteinExistence type="predicted"/>
<evidence type="ECO:0000313" key="3">
    <source>
        <dbReference type="Proteomes" id="UP000225277"/>
    </source>
</evidence>
<dbReference type="Proteomes" id="UP000225277">
    <property type="component" value="Unassembled WGS sequence"/>
</dbReference>
<evidence type="ECO:0000313" key="2">
    <source>
        <dbReference type="EMBL" id="CZT22746.1"/>
    </source>
</evidence>
<dbReference type="AlphaFoldDB" id="A0A2D3V056"/>
<sequence>MFVSIISPSALIKEEDDDMGVEIMDFEQGDHDTSPIDAETDTLLPTKKARRLPMSAQQQRERIDEIEQALKTFENTKHPPPRTTKKRKTITPEPSSPMETDVVNLATPPAEEAPEKPSNDTRTTSRTSKSTRKEKDSLLNNIPPKIVELMKTLDTFGSPFEKVLSRTVKAALTELRRMNDTETLVTELEAIEREWKLNNRASLQKVEALLSRNGVVAIGGVEIPSGSL</sequence>
<dbReference type="RefSeq" id="XP_023629470.1">
    <property type="nucleotide sequence ID" value="XM_023773702.1"/>
</dbReference>
<dbReference type="GeneID" id="35603546"/>